<dbReference type="Pfam" id="PF20921">
    <property type="entry name" value="DUF1846_C"/>
    <property type="match status" value="1"/>
</dbReference>
<sequence length="492" mass="56338">MKLGFSNELYIKEQSDYILKRVGKFEKLYMEFGGKLIGDKHAQRVLPGYDEDVKTVLLEKLKDRMEVIITIHAQDIISNKLNNNTGLTYEREAIRLIERLKAKGIKINSVVINRYKKDENVDKFKEYMEARGMRVYLHDKTEGFPNDVDKILSEDGFGKHPYIETTMPIIVVTGPGPGSGKMTTCLSQLYHEYKRGVKAGYAKFETFPVWNLPLKHELNLAYEAATADLSDVNQIDPYHLQAYGEISVNYNRDVQAFPILKKILDRIMGEEFYKSPTDMGVNRIKSGIIDEEVVKEASRQEIIRRYLKALLTYKMTNQKKDEAQRIKTLMEELNLKVEDRKSLVAARNKKEELLKKGITNSNVTAIEYEDTIITGRDGELMDSAAAAVLNLLKYISKLPDELHLIDKAILEPIIEVKGIIEKEESPLLNVEEVLICLATSKMFNPSAKLCIDNLSKIRNLRAHSTAMLNLTDIELFRKLNIDLTSDYIDTKF</sequence>
<dbReference type="Gene3D" id="3.10.630.10">
    <property type="entry name" value="dip2346 domain like"/>
    <property type="match status" value="1"/>
</dbReference>
<evidence type="ECO:0000313" key="4">
    <source>
        <dbReference type="Proteomes" id="UP000831151"/>
    </source>
</evidence>
<gene>
    <name evidence="3" type="ORF">M1R53_05505</name>
</gene>
<organism evidence="3 4">
    <name type="scientific">Fenollaria massiliensis</name>
    <dbReference type="NCBI Taxonomy" id="938288"/>
    <lineage>
        <taxon>Bacteria</taxon>
        <taxon>Bacillati</taxon>
        <taxon>Bacillota</taxon>
        <taxon>Clostridia</taxon>
        <taxon>Eubacteriales</taxon>
        <taxon>Fenollaria</taxon>
    </lineage>
</organism>
<evidence type="ECO:0000313" key="3">
    <source>
        <dbReference type="EMBL" id="UQK58695.1"/>
    </source>
</evidence>
<dbReference type="NCBIfam" id="NF010184">
    <property type="entry name" value="PRK13663.1"/>
    <property type="match status" value="1"/>
</dbReference>
<evidence type="ECO:0000259" key="2">
    <source>
        <dbReference type="Pfam" id="PF20921"/>
    </source>
</evidence>
<dbReference type="InterPro" id="IPR048496">
    <property type="entry name" value="DUF1846_N"/>
</dbReference>
<evidence type="ECO:0000259" key="1">
    <source>
        <dbReference type="Pfam" id="PF08903"/>
    </source>
</evidence>
<dbReference type="InterPro" id="IPR048441">
    <property type="entry name" value="DUF1846_C"/>
</dbReference>
<dbReference type="Gene3D" id="3.40.140.40">
    <property type="entry name" value="Domain of unknown function (DUF1846), C-terminal subdomain"/>
    <property type="match status" value="1"/>
</dbReference>
<feature type="domain" description="DUF1846" evidence="2">
    <location>
        <begin position="338"/>
        <end position="486"/>
    </location>
</feature>
<dbReference type="Gene3D" id="1.20.1570.10">
    <property type="entry name" value="dip2346 domain like"/>
    <property type="match status" value="1"/>
</dbReference>
<dbReference type="EMBL" id="CP096649">
    <property type="protein sequence ID" value="UQK58695.1"/>
    <property type="molecule type" value="Genomic_DNA"/>
</dbReference>
<keyword evidence="4" id="KW-1185">Reference proteome</keyword>
<dbReference type="AlphaFoldDB" id="A0A9E7DIP2"/>
<dbReference type="KEGG" id="fms:M1R53_05505"/>
<dbReference type="Pfam" id="PF08903">
    <property type="entry name" value="DUF1846"/>
    <property type="match status" value="1"/>
</dbReference>
<accession>A0A9E7DIP2</accession>
<proteinExistence type="predicted"/>
<reference evidence="3" key="1">
    <citation type="submission" date="2022-04" db="EMBL/GenBank/DDBJ databases">
        <title>Complete genome sequences of Ezakiella coagulans and Fenollaria massiliensis.</title>
        <authorList>
            <person name="France M.T."/>
            <person name="Clifford J."/>
            <person name="Narina S."/>
            <person name="Rutt L."/>
            <person name="Ravel J."/>
        </authorList>
    </citation>
    <scope>NUCLEOTIDE SEQUENCE</scope>
    <source>
        <strain evidence="3">C0061C2</strain>
    </source>
</reference>
<feature type="domain" description="DUF1846" evidence="1">
    <location>
        <begin position="4"/>
        <end position="333"/>
    </location>
</feature>
<dbReference type="RefSeq" id="WP_249242281.1">
    <property type="nucleotide sequence ID" value="NZ_CP096649.1"/>
</dbReference>
<name>A0A9E7DIP2_9FIRM</name>
<protein>
    <submittedName>
        <fullName evidence="3">DUF1846 domain-containing protein</fullName>
    </submittedName>
</protein>
<dbReference type="Proteomes" id="UP000831151">
    <property type="component" value="Chromosome"/>
</dbReference>